<keyword evidence="1" id="KW-1133">Transmembrane helix</keyword>
<dbReference type="PANTHER" id="PTHR31735:SF1">
    <property type="entry name" value="VACUOLAR MEMBRANE PROTEIN YPL162C"/>
    <property type="match status" value="1"/>
</dbReference>
<feature type="transmembrane region" description="Helical" evidence="1">
    <location>
        <begin position="59"/>
        <end position="76"/>
    </location>
</feature>
<proteinExistence type="predicted"/>
<dbReference type="Proteomes" id="UP000827092">
    <property type="component" value="Unassembled WGS sequence"/>
</dbReference>
<gene>
    <name evidence="2" type="ORF">JTE90_020860</name>
</gene>
<evidence type="ECO:0000313" key="2">
    <source>
        <dbReference type="EMBL" id="KAG8186557.1"/>
    </source>
</evidence>
<feature type="transmembrane region" description="Helical" evidence="1">
    <location>
        <begin position="176"/>
        <end position="195"/>
    </location>
</feature>
<feature type="transmembrane region" description="Helical" evidence="1">
    <location>
        <begin position="82"/>
        <end position="102"/>
    </location>
</feature>
<accession>A0AAV6URU0</accession>
<sequence>MGSELHCTHGALTDSFGWLVQGILACLAFTCLILKRFCEPRRQRRPWLIWFYDTSKQGMGALVIHFANIFLAEFFQGDPCTWYIVSFLLDSSIGLLIIFIGIRLTQHISRKKGWDHLVFGEYGKAPYVNAWLSQCAVYILLMLVEKIIITLIIQLKVWDQVRKIIMSPIKDPKVEVAIVVLIVPFIINVFMFWVVDNFLMQKHGRWKQSVVDGTVKIHYEKSDPESCSESEILLSGDDDSPLVVEVNCQQRHPVLVPISS</sequence>
<keyword evidence="1" id="KW-0472">Membrane</keyword>
<keyword evidence="1" id="KW-0812">Transmembrane</keyword>
<dbReference type="AlphaFoldDB" id="A0AAV6URU0"/>
<comment type="caution">
    <text evidence="2">The sequence shown here is derived from an EMBL/GenBank/DDBJ whole genome shotgun (WGS) entry which is preliminary data.</text>
</comment>
<dbReference type="Pfam" id="PF12400">
    <property type="entry name" value="STIMATE"/>
    <property type="match status" value="1"/>
</dbReference>
<feature type="transmembrane region" description="Helical" evidence="1">
    <location>
        <begin position="135"/>
        <end position="156"/>
    </location>
</feature>
<keyword evidence="3" id="KW-1185">Reference proteome</keyword>
<protein>
    <recommendedName>
        <fullName evidence="4">Store-operated calcium entry regulator STIMATE</fullName>
    </recommendedName>
</protein>
<reference evidence="2 3" key="1">
    <citation type="journal article" date="2022" name="Nat. Ecol. Evol.">
        <title>A masculinizing supergene underlies an exaggerated male reproductive morph in a spider.</title>
        <authorList>
            <person name="Hendrickx F."/>
            <person name="De Corte Z."/>
            <person name="Sonet G."/>
            <person name="Van Belleghem S.M."/>
            <person name="Kostlbacher S."/>
            <person name="Vangestel C."/>
        </authorList>
    </citation>
    <scope>NUCLEOTIDE SEQUENCE [LARGE SCALE GENOMIC DNA]</scope>
    <source>
        <strain evidence="2">W744_W776</strain>
    </source>
</reference>
<organism evidence="2 3">
    <name type="scientific">Oedothorax gibbosus</name>
    <dbReference type="NCBI Taxonomy" id="931172"/>
    <lineage>
        <taxon>Eukaryota</taxon>
        <taxon>Metazoa</taxon>
        <taxon>Ecdysozoa</taxon>
        <taxon>Arthropoda</taxon>
        <taxon>Chelicerata</taxon>
        <taxon>Arachnida</taxon>
        <taxon>Araneae</taxon>
        <taxon>Araneomorphae</taxon>
        <taxon>Entelegynae</taxon>
        <taxon>Araneoidea</taxon>
        <taxon>Linyphiidae</taxon>
        <taxon>Erigoninae</taxon>
        <taxon>Oedothorax</taxon>
    </lineage>
</organism>
<feature type="transmembrane region" description="Helical" evidence="1">
    <location>
        <begin position="18"/>
        <end position="38"/>
    </location>
</feature>
<dbReference type="InterPro" id="IPR022127">
    <property type="entry name" value="STIMATE/YPL162C"/>
</dbReference>
<dbReference type="PANTHER" id="PTHR31735">
    <property type="entry name" value="VACUOLAR MEMBRANE PROTEIN YPL162C"/>
    <property type="match status" value="1"/>
</dbReference>
<evidence type="ECO:0008006" key="4">
    <source>
        <dbReference type="Google" id="ProtNLM"/>
    </source>
</evidence>
<name>A0AAV6URU0_9ARAC</name>
<evidence type="ECO:0000256" key="1">
    <source>
        <dbReference type="SAM" id="Phobius"/>
    </source>
</evidence>
<dbReference type="EMBL" id="JAFNEN010000297">
    <property type="protein sequence ID" value="KAG8186557.1"/>
    <property type="molecule type" value="Genomic_DNA"/>
</dbReference>
<evidence type="ECO:0000313" key="3">
    <source>
        <dbReference type="Proteomes" id="UP000827092"/>
    </source>
</evidence>
<dbReference type="GO" id="GO:0016020">
    <property type="term" value="C:membrane"/>
    <property type="evidence" value="ECO:0007669"/>
    <property type="project" value="TreeGrafter"/>
</dbReference>